<dbReference type="Proteomes" id="UP000680038">
    <property type="component" value="Unassembled WGS sequence"/>
</dbReference>
<dbReference type="Gene3D" id="3.20.20.80">
    <property type="entry name" value="Glycosidases"/>
    <property type="match status" value="1"/>
</dbReference>
<dbReference type="AlphaFoldDB" id="A0A916N5T8"/>
<evidence type="ECO:0000313" key="2">
    <source>
        <dbReference type="Proteomes" id="UP000680038"/>
    </source>
</evidence>
<keyword evidence="2" id="KW-1185">Reference proteome</keyword>
<name>A0A916N5T8_9BACT</name>
<dbReference type="SUPFAM" id="SSF51445">
    <property type="entry name" value="(Trans)glycosidases"/>
    <property type="match status" value="1"/>
</dbReference>
<organism evidence="1 2">
    <name type="scientific">Dyadobacter helix</name>
    <dbReference type="NCBI Taxonomy" id="2822344"/>
    <lineage>
        <taxon>Bacteria</taxon>
        <taxon>Pseudomonadati</taxon>
        <taxon>Bacteroidota</taxon>
        <taxon>Cytophagia</taxon>
        <taxon>Cytophagales</taxon>
        <taxon>Spirosomataceae</taxon>
        <taxon>Dyadobacter</taxon>
    </lineage>
</organism>
<accession>A0A916N5T8</accession>
<reference evidence="1" key="1">
    <citation type="submission" date="2021-04" db="EMBL/GenBank/DDBJ databases">
        <authorList>
            <person name="Rodrigo-Torres L."/>
            <person name="Arahal R. D."/>
            <person name="Lucena T."/>
        </authorList>
    </citation>
    <scope>NUCLEOTIDE SEQUENCE</scope>
    <source>
        <strain evidence="1">CECT 9275</strain>
    </source>
</reference>
<comment type="caution">
    <text evidence="1">The sequence shown here is derived from an EMBL/GenBank/DDBJ whole genome shotgun (WGS) entry which is preliminary data.</text>
</comment>
<proteinExistence type="predicted"/>
<protein>
    <submittedName>
        <fullName evidence="1">Uncharacterized protein</fullName>
    </submittedName>
</protein>
<dbReference type="InterPro" id="IPR017853">
    <property type="entry name" value="GH"/>
</dbReference>
<dbReference type="EMBL" id="CAJRAF010000002">
    <property type="protein sequence ID" value="CAG4999856.1"/>
    <property type="molecule type" value="Genomic_DNA"/>
</dbReference>
<dbReference type="RefSeq" id="WP_215238971.1">
    <property type="nucleotide sequence ID" value="NZ_CAJRAF010000002.1"/>
</dbReference>
<gene>
    <name evidence="1" type="ORF">DYBT9275_02327</name>
</gene>
<sequence>MRYSTLTLFILLGGLLNSWTVSGQKKKDEFLISIYFPPPADFLNDTQYRYLKEGNVDIVFNTGPGVTSDKKGNLQTLDMAHKHGLKVYVHDVRLSQSDDKIREMVNDYKAHPALGGYYITDEPDTARLKSATELLKKVKALDPAKDSYINHLPDWAIEEKESYEHSFLKRYIELAGRGNLNYLAYDNYPFKRKQRLEKTYFNNLEVIRRVGLKYDIKTSSCLQSFGMYFSGVEELRRPNVDEMRMNVFSNLAYGIKNPVWFPYWSATKLGGTLTFSTSMIDSTGVKTDFYEPFRELNSQMKQLGKTLIHLDARQVYHTGDSLWIGTVSPPADFIAQIDDKKAELILTRFTDKTSDKQYLMVVNRSFKKSQPVTVMLNGSVRKVKEISKTTGKPVQAPFDPKNHRLTETFLPGEGRLYTLQ</sequence>
<evidence type="ECO:0000313" key="1">
    <source>
        <dbReference type="EMBL" id="CAG4999856.1"/>
    </source>
</evidence>